<dbReference type="SMART" id="SM00829">
    <property type="entry name" value="PKS_ER"/>
    <property type="match status" value="1"/>
</dbReference>
<dbReference type="CDD" id="cd05280">
    <property type="entry name" value="MDR_yhdh_yhfp"/>
    <property type="match status" value="1"/>
</dbReference>
<organism evidence="2 3">
    <name type="scientific">Alkalilimnicola ehrlichii</name>
    <dbReference type="NCBI Taxonomy" id="351052"/>
    <lineage>
        <taxon>Bacteria</taxon>
        <taxon>Pseudomonadati</taxon>
        <taxon>Pseudomonadota</taxon>
        <taxon>Gammaproteobacteria</taxon>
        <taxon>Chromatiales</taxon>
        <taxon>Ectothiorhodospiraceae</taxon>
        <taxon>Alkalilimnicola</taxon>
    </lineage>
</organism>
<accession>A0A3E0X505</accession>
<dbReference type="Gene3D" id="3.40.50.720">
    <property type="entry name" value="NAD(P)-binding Rossmann-like Domain"/>
    <property type="match status" value="1"/>
</dbReference>
<dbReference type="InterPro" id="IPR014188">
    <property type="entry name" value="Acrylyl-CoA_reductase_AcuI"/>
</dbReference>
<proteinExistence type="predicted"/>
<evidence type="ECO:0000259" key="1">
    <source>
        <dbReference type="SMART" id="SM00829"/>
    </source>
</evidence>
<protein>
    <submittedName>
        <fullName evidence="2">Oxidoreductase</fullName>
    </submittedName>
</protein>
<dbReference type="InterPro" id="IPR020843">
    <property type="entry name" value="ER"/>
</dbReference>
<dbReference type="EMBL" id="NFZW01000001">
    <property type="protein sequence ID" value="RFA39616.1"/>
    <property type="molecule type" value="Genomic_DNA"/>
</dbReference>
<dbReference type="PANTHER" id="PTHR43677:SF1">
    <property type="entry name" value="ACRYLYL-COA REDUCTASE ACUI-RELATED"/>
    <property type="match status" value="1"/>
</dbReference>
<dbReference type="Gene3D" id="3.90.180.10">
    <property type="entry name" value="Medium-chain alcohol dehydrogenases, catalytic domain"/>
    <property type="match status" value="1"/>
</dbReference>
<dbReference type="InterPro" id="IPR013154">
    <property type="entry name" value="ADH-like_N"/>
</dbReference>
<dbReference type="InterPro" id="IPR011032">
    <property type="entry name" value="GroES-like_sf"/>
</dbReference>
<reference evidence="3" key="1">
    <citation type="submission" date="2017-05" db="EMBL/GenBank/DDBJ databases">
        <authorList>
            <person name="Sharma S."/>
            <person name="Sidhu C."/>
            <person name="Pinnaka A.K."/>
        </authorList>
    </citation>
    <scope>NUCLEOTIDE SEQUENCE [LARGE SCALE GENOMIC DNA]</scope>
    <source>
        <strain evidence="3">AK93</strain>
    </source>
</reference>
<sequence length="325" mass="34695">MNNFKALRVHEDGARLETLGLEELDAGEVVIKAAYSGINYKDALAVTGKGKILRRFPMIPGIDVAGEVVESGDDRFSIGERVLVTGCGLGENHDGGFAEYVRVPVDWMVAIPSGLSEREAMALGTAGFTATMALVRMEDNGSNPSQGPILINGASGGVGSLAIDIFSKAGYSVTALTGKAEQAERLRRLGADEVLLTSELEFGTRPLERAQWAGAVDSVGGDFLAWLTRTVQPWGNIAAIGLAGGHALNTTVMPFILRGVSLLGVNSVECAYDLRQRIWQRLETELKPRHLDTVVRGEVDLAGIAETCEALLARQVSGRTLVRFS</sequence>
<gene>
    <name evidence="2" type="ORF">CAL65_02390</name>
</gene>
<comment type="caution">
    <text evidence="2">The sequence shown here is derived from an EMBL/GenBank/DDBJ whole genome shotgun (WGS) entry which is preliminary data.</text>
</comment>
<name>A0A3E0X505_9GAMM</name>
<dbReference type="PANTHER" id="PTHR43677">
    <property type="entry name" value="SHORT-CHAIN DEHYDROGENASE/REDUCTASE"/>
    <property type="match status" value="1"/>
</dbReference>
<dbReference type="InterPro" id="IPR013149">
    <property type="entry name" value="ADH-like_C"/>
</dbReference>
<dbReference type="GO" id="GO:0043957">
    <property type="term" value="F:acryloyl-CoA reductase (NADPH) activity"/>
    <property type="evidence" value="ECO:0007669"/>
    <property type="project" value="TreeGrafter"/>
</dbReference>
<dbReference type="Pfam" id="PF00107">
    <property type="entry name" value="ADH_zinc_N"/>
    <property type="match status" value="1"/>
</dbReference>
<dbReference type="AlphaFoldDB" id="A0A3E0X505"/>
<evidence type="ECO:0000313" key="3">
    <source>
        <dbReference type="Proteomes" id="UP000256763"/>
    </source>
</evidence>
<dbReference type="Pfam" id="PF08240">
    <property type="entry name" value="ADH_N"/>
    <property type="match status" value="1"/>
</dbReference>
<dbReference type="InterPro" id="IPR036291">
    <property type="entry name" value="NAD(P)-bd_dom_sf"/>
</dbReference>
<dbReference type="Proteomes" id="UP000256763">
    <property type="component" value="Unassembled WGS sequence"/>
</dbReference>
<feature type="domain" description="Enoyl reductase (ER)" evidence="1">
    <location>
        <begin position="14"/>
        <end position="322"/>
    </location>
</feature>
<dbReference type="NCBIfam" id="TIGR02823">
    <property type="entry name" value="oxido_YhdH"/>
    <property type="match status" value="1"/>
</dbReference>
<dbReference type="InterPro" id="IPR051397">
    <property type="entry name" value="Zn-ADH-like_protein"/>
</dbReference>
<dbReference type="SUPFAM" id="SSF50129">
    <property type="entry name" value="GroES-like"/>
    <property type="match status" value="1"/>
</dbReference>
<keyword evidence="3" id="KW-1185">Reference proteome</keyword>
<dbReference type="SUPFAM" id="SSF51735">
    <property type="entry name" value="NAD(P)-binding Rossmann-fold domains"/>
    <property type="match status" value="1"/>
</dbReference>
<dbReference type="RefSeq" id="WP_116347372.1">
    <property type="nucleotide sequence ID" value="NZ_NFZW01000001.1"/>
</dbReference>
<evidence type="ECO:0000313" key="2">
    <source>
        <dbReference type="EMBL" id="RFA39616.1"/>
    </source>
</evidence>